<comment type="caution">
    <text evidence="3">The sequence shown here is derived from an EMBL/GenBank/DDBJ whole genome shotgun (WGS) entry which is preliminary data.</text>
</comment>
<accession>A0A5B0M203</accession>
<protein>
    <submittedName>
        <fullName evidence="3">Uncharacterized protein</fullName>
    </submittedName>
</protein>
<sequence>MVSSRFISHFSLLIVLALAAIATGAAIPARESRSDDLSGCSDGFEDIYDNVEDYDQPPVDATLVTISVTKFVSVEPLMSPFEPISPEEDFDQEMTPTIIEVSVIELTEIPEEENVSQRFDSDAEAEVDDESRLLDCDHEYRPHEFNTAPGSLYA</sequence>
<dbReference type="Proteomes" id="UP000325313">
    <property type="component" value="Unassembled WGS sequence"/>
</dbReference>
<evidence type="ECO:0000313" key="4">
    <source>
        <dbReference type="EMBL" id="KAA1089784.1"/>
    </source>
</evidence>
<dbReference type="EMBL" id="VSWC01000171">
    <property type="protein sequence ID" value="KAA1070621.1"/>
    <property type="molecule type" value="Genomic_DNA"/>
</dbReference>
<keyword evidence="2" id="KW-0732">Signal</keyword>
<dbReference type="Proteomes" id="UP000324748">
    <property type="component" value="Unassembled WGS sequence"/>
</dbReference>
<evidence type="ECO:0000313" key="3">
    <source>
        <dbReference type="EMBL" id="KAA1070621.1"/>
    </source>
</evidence>
<keyword evidence="5" id="KW-1185">Reference proteome</keyword>
<organism evidence="3 5">
    <name type="scientific">Puccinia graminis f. sp. tritici</name>
    <dbReference type="NCBI Taxonomy" id="56615"/>
    <lineage>
        <taxon>Eukaryota</taxon>
        <taxon>Fungi</taxon>
        <taxon>Dikarya</taxon>
        <taxon>Basidiomycota</taxon>
        <taxon>Pucciniomycotina</taxon>
        <taxon>Pucciniomycetes</taxon>
        <taxon>Pucciniales</taxon>
        <taxon>Pucciniaceae</taxon>
        <taxon>Puccinia</taxon>
    </lineage>
</organism>
<evidence type="ECO:0000256" key="2">
    <source>
        <dbReference type="SAM" id="SignalP"/>
    </source>
</evidence>
<dbReference type="AlphaFoldDB" id="A0A5B0M203"/>
<feature type="region of interest" description="Disordered" evidence="1">
    <location>
        <begin position="112"/>
        <end position="132"/>
    </location>
</feature>
<evidence type="ECO:0000313" key="6">
    <source>
        <dbReference type="Proteomes" id="UP000325313"/>
    </source>
</evidence>
<name>A0A5B0M203_PUCGR</name>
<gene>
    <name evidence="3" type="ORF">PGT21_018110</name>
    <name evidence="4" type="ORF">PGTUg99_011094</name>
</gene>
<evidence type="ECO:0000256" key="1">
    <source>
        <dbReference type="SAM" id="MobiDB-lite"/>
    </source>
</evidence>
<dbReference type="EMBL" id="VDEP01000404">
    <property type="protein sequence ID" value="KAA1089784.1"/>
    <property type="molecule type" value="Genomic_DNA"/>
</dbReference>
<proteinExistence type="predicted"/>
<feature type="signal peptide" evidence="2">
    <location>
        <begin position="1"/>
        <end position="24"/>
    </location>
</feature>
<evidence type="ECO:0000313" key="5">
    <source>
        <dbReference type="Proteomes" id="UP000324748"/>
    </source>
</evidence>
<dbReference type="OrthoDB" id="2510036at2759"/>
<reference evidence="5 6" key="1">
    <citation type="submission" date="2019-05" db="EMBL/GenBank/DDBJ databases">
        <title>Emergence of the Ug99 lineage of the wheat stem rust pathogen through somatic hybridization.</title>
        <authorList>
            <person name="Li F."/>
            <person name="Upadhyaya N.M."/>
            <person name="Sperschneider J."/>
            <person name="Matny O."/>
            <person name="Nguyen-Phuc H."/>
            <person name="Mago R."/>
            <person name="Raley C."/>
            <person name="Miller M.E."/>
            <person name="Silverstein K.A.T."/>
            <person name="Henningsen E."/>
            <person name="Hirsch C.D."/>
            <person name="Visser B."/>
            <person name="Pretorius Z.A."/>
            <person name="Steffenson B.J."/>
            <person name="Schwessinger B."/>
            <person name="Dodds P.N."/>
            <person name="Figueroa M."/>
        </authorList>
    </citation>
    <scope>NUCLEOTIDE SEQUENCE [LARGE SCALE GENOMIC DNA]</scope>
    <source>
        <strain evidence="3">21-0</strain>
        <strain evidence="4 6">Ug99</strain>
    </source>
</reference>
<feature type="chain" id="PRO_5036137130" evidence="2">
    <location>
        <begin position="25"/>
        <end position="154"/>
    </location>
</feature>